<dbReference type="InterPro" id="IPR012677">
    <property type="entry name" value="Nucleotide-bd_a/b_plait_sf"/>
</dbReference>
<evidence type="ECO:0000256" key="7">
    <source>
        <dbReference type="RuleBase" id="RU361281"/>
    </source>
</evidence>
<dbReference type="Pfam" id="PF00076">
    <property type="entry name" value="RRM_1"/>
    <property type="match status" value="3"/>
</dbReference>
<dbReference type="InterPro" id="IPR035979">
    <property type="entry name" value="RBD_domain_sf"/>
</dbReference>
<dbReference type="FunFam" id="3.30.70.330:FF:000383">
    <property type="entry name" value="Sex lethal, isoform D"/>
    <property type="match status" value="1"/>
</dbReference>
<evidence type="ECO:0000256" key="2">
    <source>
        <dbReference type="ARBA" id="ARBA00006266"/>
    </source>
</evidence>
<evidence type="ECO:0000256" key="3">
    <source>
        <dbReference type="ARBA" id="ARBA00022737"/>
    </source>
</evidence>
<dbReference type="PRINTS" id="PR00961">
    <property type="entry name" value="HUDSXLRNA"/>
</dbReference>
<feature type="domain" description="RRM" evidence="9">
    <location>
        <begin position="50"/>
        <end position="128"/>
    </location>
</feature>
<keyword evidence="4 6" id="KW-0694">RNA-binding</keyword>
<reference evidence="10" key="2">
    <citation type="submission" date="2025-08" db="UniProtKB">
        <authorList>
            <consortium name="Ensembl"/>
        </authorList>
    </citation>
    <scope>IDENTIFICATION</scope>
</reference>
<dbReference type="Ensembl" id="ENSVURT00010007957.1">
    <property type="protein sequence ID" value="ENSVURP00010007045.1"/>
    <property type="gene ID" value="ENSVURG00010005447.1"/>
</dbReference>
<evidence type="ECO:0000256" key="8">
    <source>
        <dbReference type="SAM" id="MobiDB-lite"/>
    </source>
</evidence>
<protein>
    <recommendedName>
        <fullName evidence="7">ELAV-like protein</fullName>
    </recommendedName>
</protein>
<dbReference type="GO" id="GO:0005737">
    <property type="term" value="C:cytoplasm"/>
    <property type="evidence" value="ECO:0007669"/>
    <property type="project" value="UniProtKB-ARBA"/>
</dbReference>
<dbReference type="SMART" id="SM00360">
    <property type="entry name" value="RRM"/>
    <property type="match status" value="3"/>
</dbReference>
<organism evidence="10 11">
    <name type="scientific">Vombatus ursinus</name>
    <name type="common">Common wombat</name>
    <dbReference type="NCBI Taxonomy" id="29139"/>
    <lineage>
        <taxon>Eukaryota</taxon>
        <taxon>Metazoa</taxon>
        <taxon>Chordata</taxon>
        <taxon>Craniata</taxon>
        <taxon>Vertebrata</taxon>
        <taxon>Euteleostomi</taxon>
        <taxon>Mammalia</taxon>
        <taxon>Metatheria</taxon>
        <taxon>Diprotodontia</taxon>
        <taxon>Vombatidae</taxon>
        <taxon>Vombatus</taxon>
    </lineage>
</organism>
<keyword evidence="11" id="KW-1185">Reference proteome</keyword>
<keyword evidence="3" id="KW-0677">Repeat</keyword>
<name>A0A4X2KCZ7_VOMUR</name>
<dbReference type="GO" id="GO:0003729">
    <property type="term" value="F:mRNA binding"/>
    <property type="evidence" value="ECO:0007669"/>
    <property type="project" value="UniProtKB-ARBA"/>
</dbReference>
<proteinExistence type="inferred from homology"/>
<dbReference type="NCBIfam" id="TIGR01661">
    <property type="entry name" value="ELAV_HUD_SF"/>
    <property type="match status" value="1"/>
</dbReference>
<dbReference type="GO" id="GO:0050686">
    <property type="term" value="P:negative regulation of mRNA processing"/>
    <property type="evidence" value="ECO:0007669"/>
    <property type="project" value="UniProtKB-ARBA"/>
</dbReference>
<evidence type="ECO:0000313" key="10">
    <source>
        <dbReference type="Ensembl" id="ENSVURP00010007045.1"/>
    </source>
</evidence>
<dbReference type="InterPro" id="IPR006548">
    <property type="entry name" value="ELAD_HU_SF"/>
</dbReference>
<sequence length="365" mass="40378">SPEKMHLKNLPTAEPEVTGSLSTSSNNPNETNGTAESTKGTLTASCKPKTNLIVNYLPQSMTQEEFRSLFASVGKIRSYRLMRDKMTGQSLGYGFINYVDPRDAEKAVCLLNRHQCPPKTIKVAYCRPHSSSIQDANLYISGLPKDMTEKELEQLFSPFGHIVASRILRDRVSGASWGVGFIRFNMKSEAEEAIKALNGQKPCSMVEPLTVKFAHHQTQKTPQSLLGQPPQHYQGPLQPQTLRMGPDNLFNMTCGVQHFSPSSFGMTSLVTFPGYTNNGSGWCIFVYNLSPESDESVLWQLFGPFGAVNSVKIIRDVNTNKCKGFGFVTMTSYDEAALAIAFLNGYRLGGRVLQVSFKTNKIHKA</sequence>
<evidence type="ECO:0000259" key="9">
    <source>
        <dbReference type="PROSITE" id="PS50102"/>
    </source>
</evidence>
<dbReference type="GeneTree" id="ENSGT00940000157399"/>
<feature type="domain" description="RRM" evidence="9">
    <location>
        <begin position="136"/>
        <end position="216"/>
    </location>
</feature>
<accession>A0A4X2KCZ7</accession>
<evidence type="ECO:0000256" key="6">
    <source>
        <dbReference type="PROSITE-ProRule" id="PRU00176"/>
    </source>
</evidence>
<evidence type="ECO:0000256" key="4">
    <source>
        <dbReference type="ARBA" id="ARBA00022884"/>
    </source>
</evidence>
<evidence type="ECO:0000313" key="11">
    <source>
        <dbReference type="Proteomes" id="UP000314987"/>
    </source>
</evidence>
<dbReference type="GO" id="GO:0009967">
    <property type="term" value="P:positive regulation of signal transduction"/>
    <property type="evidence" value="ECO:0007669"/>
    <property type="project" value="UniProtKB-ARBA"/>
</dbReference>
<keyword evidence="5" id="KW-0539">Nucleus</keyword>
<dbReference type="STRING" id="29139.ENSVURP00010007045"/>
<evidence type="ECO:0000256" key="1">
    <source>
        <dbReference type="ARBA" id="ARBA00004123"/>
    </source>
</evidence>
<dbReference type="GO" id="GO:0010629">
    <property type="term" value="P:negative regulation of gene expression"/>
    <property type="evidence" value="ECO:0007669"/>
    <property type="project" value="UniProtKB-ARBA"/>
</dbReference>
<dbReference type="Proteomes" id="UP000314987">
    <property type="component" value="Unassembled WGS sequence"/>
</dbReference>
<dbReference type="OMA" id="GFIRFNM"/>
<reference evidence="10" key="3">
    <citation type="submission" date="2025-09" db="UniProtKB">
        <authorList>
            <consortium name="Ensembl"/>
        </authorList>
    </citation>
    <scope>IDENTIFICATION</scope>
</reference>
<gene>
    <name evidence="10" type="primary">LOC114026352</name>
</gene>
<comment type="similarity">
    <text evidence="2 7">Belongs to the RRM elav family.</text>
</comment>
<dbReference type="FunFam" id="3.30.70.330:FF:000205">
    <property type="entry name" value="Sex lethal, isoform B"/>
    <property type="match status" value="1"/>
</dbReference>
<feature type="compositionally biased region" description="Polar residues" evidence="8">
    <location>
        <begin position="19"/>
        <end position="42"/>
    </location>
</feature>
<dbReference type="InterPro" id="IPR002343">
    <property type="entry name" value="Hud_Sxl_RNA"/>
</dbReference>
<dbReference type="GO" id="GO:0005634">
    <property type="term" value="C:nucleus"/>
    <property type="evidence" value="ECO:0007669"/>
    <property type="project" value="UniProtKB-SubCell"/>
</dbReference>
<dbReference type="AlphaFoldDB" id="A0A4X2KCZ7"/>
<dbReference type="FunFam" id="3.30.70.330:FF:000006">
    <property type="entry name" value="ELAV-like 3"/>
    <property type="match status" value="1"/>
</dbReference>
<dbReference type="PROSITE" id="PS50102">
    <property type="entry name" value="RRM"/>
    <property type="match status" value="3"/>
</dbReference>
<comment type="subcellular location">
    <subcellularLocation>
        <location evidence="1">Nucleus</location>
    </subcellularLocation>
</comment>
<feature type="domain" description="RRM" evidence="9">
    <location>
        <begin position="282"/>
        <end position="360"/>
    </location>
</feature>
<feature type="region of interest" description="Disordered" evidence="8">
    <location>
        <begin position="1"/>
        <end position="42"/>
    </location>
</feature>
<dbReference type="Gene3D" id="3.30.70.330">
    <property type="match status" value="3"/>
</dbReference>
<evidence type="ECO:0000256" key="5">
    <source>
        <dbReference type="ARBA" id="ARBA00023242"/>
    </source>
</evidence>
<dbReference type="SUPFAM" id="SSF54928">
    <property type="entry name" value="RNA-binding domain, RBD"/>
    <property type="match status" value="3"/>
</dbReference>
<dbReference type="GO" id="GO:1990904">
    <property type="term" value="C:ribonucleoprotein complex"/>
    <property type="evidence" value="ECO:0007669"/>
    <property type="project" value="InterPro"/>
</dbReference>
<dbReference type="InterPro" id="IPR000504">
    <property type="entry name" value="RRM_dom"/>
</dbReference>
<reference evidence="11" key="1">
    <citation type="submission" date="2018-12" db="EMBL/GenBank/DDBJ databases">
        <authorList>
            <person name="Yazar S."/>
        </authorList>
    </citation>
    <scope>NUCLEOTIDE SEQUENCE [LARGE SCALE GENOMIC DNA]</scope>
</reference>
<dbReference type="PANTHER" id="PTHR10352">
    <property type="entry name" value="EUKARYOTIC TRANSLATION INITIATION FACTOR 3 SUBUNIT G"/>
    <property type="match status" value="1"/>
</dbReference>